<dbReference type="RefSeq" id="WP_377366057.1">
    <property type="nucleotide sequence ID" value="NZ_JBHTMN010000007.1"/>
</dbReference>
<organism evidence="2 3">
    <name type="scientific">Rhodanobacter aciditrophus</name>
    <dbReference type="NCBI Taxonomy" id="1623218"/>
    <lineage>
        <taxon>Bacteria</taxon>
        <taxon>Pseudomonadati</taxon>
        <taxon>Pseudomonadota</taxon>
        <taxon>Gammaproteobacteria</taxon>
        <taxon>Lysobacterales</taxon>
        <taxon>Rhodanobacteraceae</taxon>
        <taxon>Rhodanobacter</taxon>
    </lineage>
</organism>
<keyword evidence="3" id="KW-1185">Reference proteome</keyword>
<gene>
    <name evidence="2" type="ORF">ACFQ45_05840</name>
</gene>
<dbReference type="InterPro" id="IPR001509">
    <property type="entry name" value="Epimerase_deHydtase"/>
</dbReference>
<dbReference type="PANTHER" id="PTHR48079:SF6">
    <property type="entry name" value="NAD(P)-BINDING DOMAIN-CONTAINING PROTEIN-RELATED"/>
    <property type="match status" value="1"/>
</dbReference>
<evidence type="ECO:0000259" key="1">
    <source>
        <dbReference type="Pfam" id="PF01370"/>
    </source>
</evidence>
<dbReference type="InterPro" id="IPR036291">
    <property type="entry name" value="NAD(P)-bd_dom_sf"/>
</dbReference>
<protein>
    <submittedName>
        <fullName evidence="2">NAD-dependent epimerase/dehydratase family protein</fullName>
    </submittedName>
</protein>
<reference evidence="3" key="1">
    <citation type="journal article" date="2019" name="Int. J. Syst. Evol. Microbiol.">
        <title>The Global Catalogue of Microorganisms (GCM) 10K type strain sequencing project: providing services to taxonomists for standard genome sequencing and annotation.</title>
        <authorList>
            <consortium name="The Broad Institute Genomics Platform"/>
            <consortium name="The Broad Institute Genome Sequencing Center for Infectious Disease"/>
            <person name="Wu L."/>
            <person name="Ma J."/>
        </authorList>
    </citation>
    <scope>NUCLEOTIDE SEQUENCE [LARGE SCALE GENOMIC DNA]</scope>
    <source>
        <strain evidence="3">JCM 30774</strain>
    </source>
</reference>
<dbReference type="Pfam" id="PF01370">
    <property type="entry name" value="Epimerase"/>
    <property type="match status" value="1"/>
</dbReference>
<proteinExistence type="predicted"/>
<dbReference type="InterPro" id="IPR051783">
    <property type="entry name" value="NAD(P)-dependent_oxidoreduct"/>
</dbReference>
<dbReference type="EMBL" id="JBHTMN010000007">
    <property type="protein sequence ID" value="MFD1382875.1"/>
    <property type="molecule type" value="Genomic_DNA"/>
</dbReference>
<dbReference type="SUPFAM" id="SSF51735">
    <property type="entry name" value="NAD(P)-binding Rossmann-fold domains"/>
    <property type="match status" value="1"/>
</dbReference>
<feature type="domain" description="NAD-dependent epimerase/dehydratase" evidence="1">
    <location>
        <begin position="4"/>
        <end position="160"/>
    </location>
</feature>
<dbReference type="Proteomes" id="UP001597059">
    <property type="component" value="Unassembled WGS sequence"/>
</dbReference>
<comment type="caution">
    <text evidence="2">The sequence shown here is derived from an EMBL/GenBank/DDBJ whole genome shotgun (WGS) entry which is preliminary data.</text>
</comment>
<dbReference type="PANTHER" id="PTHR48079">
    <property type="entry name" value="PROTEIN YEEZ"/>
    <property type="match status" value="1"/>
</dbReference>
<evidence type="ECO:0000313" key="2">
    <source>
        <dbReference type="EMBL" id="MFD1382875.1"/>
    </source>
</evidence>
<accession>A0ABW4B0C7</accession>
<dbReference type="Gene3D" id="3.40.50.720">
    <property type="entry name" value="NAD(P)-binding Rossmann-like Domain"/>
    <property type="match status" value="1"/>
</dbReference>
<name>A0ABW4B0C7_9GAMM</name>
<evidence type="ECO:0000313" key="3">
    <source>
        <dbReference type="Proteomes" id="UP001597059"/>
    </source>
</evidence>
<sequence length="286" mass="31228">MTKVLVAGCGDLGRSVASHFVALGAQVTGMRRQGIEFPEGVLGITGDLTELNQDAWPDVDLVYLIVTPQGRTEEAYGKAYVGAAEAVAQAYQEREQKPHVIFVSSTSVYGQNQGQLITDDSLAVAAKPTANKLLEAEQVLIQALPTTSVRCSGIYGPGRFRLIDGVYEAEPWAENSWTNRIHRDDVVGALCFLGERVVKGQTLPETVIATDEQPVSMWEVKLWLASALDVLPSLPSDITFAEYFPTKGKRIVATKLRTLGWRPHYSGYVTGYGSVLKRYVPPAERA</sequence>